<dbReference type="RefSeq" id="WP_113920519.1">
    <property type="nucleotide sequence ID" value="NZ_QNRX01000007.1"/>
</dbReference>
<dbReference type="InterPro" id="IPR043131">
    <property type="entry name" value="BCAT-like_N"/>
</dbReference>
<name>A0A366I870_9FIRM</name>
<dbReference type="InterPro" id="IPR036038">
    <property type="entry name" value="Aminotransferase-like"/>
</dbReference>
<organism evidence="6 7">
    <name type="scientific">Alkalibaculum bacchi</name>
    <dbReference type="NCBI Taxonomy" id="645887"/>
    <lineage>
        <taxon>Bacteria</taxon>
        <taxon>Bacillati</taxon>
        <taxon>Bacillota</taxon>
        <taxon>Clostridia</taxon>
        <taxon>Eubacteriales</taxon>
        <taxon>Eubacteriaceae</taxon>
        <taxon>Alkalibaculum</taxon>
    </lineage>
</organism>
<evidence type="ECO:0000256" key="3">
    <source>
        <dbReference type="ARBA" id="ARBA00022898"/>
    </source>
</evidence>
<evidence type="ECO:0000256" key="5">
    <source>
        <dbReference type="RuleBase" id="RU004516"/>
    </source>
</evidence>
<dbReference type="InterPro" id="IPR001544">
    <property type="entry name" value="Aminotrans_IV"/>
</dbReference>
<accession>A0A366I870</accession>
<keyword evidence="6" id="KW-0808">Transferase</keyword>
<keyword evidence="6" id="KW-0032">Aminotransferase</keyword>
<comment type="caution">
    <text evidence="6">The sequence shown here is derived from an EMBL/GenBank/DDBJ whole genome shotgun (WGS) entry which is preliminary data.</text>
</comment>
<proteinExistence type="inferred from homology"/>
<evidence type="ECO:0000256" key="1">
    <source>
        <dbReference type="ARBA" id="ARBA00001933"/>
    </source>
</evidence>
<gene>
    <name evidence="6" type="ORF">DES36_107148</name>
</gene>
<dbReference type="Gene3D" id="3.20.10.10">
    <property type="entry name" value="D-amino Acid Aminotransferase, subunit A, domain 2"/>
    <property type="match status" value="1"/>
</dbReference>
<evidence type="ECO:0000313" key="6">
    <source>
        <dbReference type="EMBL" id="RBP65406.1"/>
    </source>
</evidence>
<evidence type="ECO:0000256" key="4">
    <source>
        <dbReference type="RuleBase" id="RU004106"/>
    </source>
</evidence>
<comment type="similarity">
    <text evidence="2 4">Belongs to the class-IV pyridoxal-phosphate-dependent aminotransferase family.</text>
</comment>
<dbReference type="InterPro" id="IPR043132">
    <property type="entry name" value="BCAT-like_C"/>
</dbReference>
<dbReference type="Proteomes" id="UP000253490">
    <property type="component" value="Unassembled WGS sequence"/>
</dbReference>
<dbReference type="Gene3D" id="3.30.470.10">
    <property type="match status" value="1"/>
</dbReference>
<dbReference type="Pfam" id="PF01063">
    <property type="entry name" value="Aminotran_4"/>
    <property type="match status" value="1"/>
</dbReference>
<dbReference type="InterPro" id="IPR050571">
    <property type="entry name" value="Class-IV_PLP-Dep_Aminotrnsfr"/>
</dbReference>
<dbReference type="AlphaFoldDB" id="A0A366I870"/>
<keyword evidence="3 5" id="KW-0663">Pyridoxal phosphate</keyword>
<dbReference type="GO" id="GO:0046394">
    <property type="term" value="P:carboxylic acid biosynthetic process"/>
    <property type="evidence" value="ECO:0007669"/>
    <property type="project" value="UniProtKB-ARBA"/>
</dbReference>
<dbReference type="SUPFAM" id="SSF56752">
    <property type="entry name" value="D-aminoacid aminotransferase-like PLP-dependent enzymes"/>
    <property type="match status" value="1"/>
</dbReference>
<evidence type="ECO:0000256" key="2">
    <source>
        <dbReference type="ARBA" id="ARBA00009320"/>
    </source>
</evidence>
<dbReference type="PANTHER" id="PTHR42743:SF11">
    <property type="entry name" value="AMINODEOXYCHORISMATE LYASE"/>
    <property type="match status" value="1"/>
</dbReference>
<dbReference type="GO" id="GO:0008652">
    <property type="term" value="P:amino acid biosynthetic process"/>
    <property type="evidence" value="ECO:0007669"/>
    <property type="project" value="UniProtKB-ARBA"/>
</dbReference>
<dbReference type="OrthoDB" id="9805628at2"/>
<reference evidence="6 7" key="1">
    <citation type="submission" date="2018-06" db="EMBL/GenBank/DDBJ databases">
        <title>Genomic Encyclopedia of Type Strains, Phase IV (KMG-IV): sequencing the most valuable type-strain genomes for metagenomic binning, comparative biology and taxonomic classification.</title>
        <authorList>
            <person name="Goeker M."/>
        </authorList>
    </citation>
    <scope>NUCLEOTIDE SEQUENCE [LARGE SCALE GENOMIC DNA]</scope>
    <source>
        <strain evidence="6 7">DSM 22112</strain>
    </source>
</reference>
<dbReference type="PROSITE" id="PS00770">
    <property type="entry name" value="AA_TRANSFER_CLASS_4"/>
    <property type="match status" value="1"/>
</dbReference>
<evidence type="ECO:0000313" key="7">
    <source>
        <dbReference type="Proteomes" id="UP000253490"/>
    </source>
</evidence>
<dbReference type="CDD" id="cd00449">
    <property type="entry name" value="PLPDE_IV"/>
    <property type="match status" value="1"/>
</dbReference>
<dbReference type="InterPro" id="IPR018300">
    <property type="entry name" value="Aminotrans_IV_CS"/>
</dbReference>
<dbReference type="FunFam" id="3.20.10.10:FF:000002">
    <property type="entry name" value="D-alanine aminotransferase"/>
    <property type="match status" value="1"/>
</dbReference>
<comment type="cofactor">
    <cofactor evidence="1 5">
        <name>pyridoxal 5'-phosphate</name>
        <dbReference type="ChEBI" id="CHEBI:597326"/>
    </cofactor>
</comment>
<protein>
    <submittedName>
        <fullName evidence="6">Branched-chain amino acid aminotransferase</fullName>
    </submittedName>
</protein>
<dbReference type="GO" id="GO:0008483">
    <property type="term" value="F:transaminase activity"/>
    <property type="evidence" value="ECO:0007669"/>
    <property type="project" value="UniProtKB-KW"/>
</dbReference>
<keyword evidence="7" id="KW-1185">Reference proteome</keyword>
<sequence length="275" mass="31682">MEEGKIYYSYNGNLEDEETLEKRAIPKNAVYEVMKMVQAKPLFFEDHMERFVNSTKKLGYTMTLSNEEVLTEMILLTRVNLNKNTNVQIVYIPVENSDGFDFMVSFTDGLSATDEQKNQGVGVETVIIERHNPAIKTVGSSYKGQIKAQSKYEDTFEILLVNKEGYITEGSRSNVFFVKNKKVITTPAQNVLLGVTRKYILELCEKNQIEVEYRDISEEEVYEMDGAFLTGTTVDVTPIIKVNNRSFKEIDKTIITLKNQYEELMREYLENFEAN</sequence>
<dbReference type="EMBL" id="QNRX01000007">
    <property type="protein sequence ID" value="RBP65406.1"/>
    <property type="molecule type" value="Genomic_DNA"/>
</dbReference>
<dbReference type="PANTHER" id="PTHR42743">
    <property type="entry name" value="AMINO-ACID AMINOTRANSFERASE"/>
    <property type="match status" value="1"/>
</dbReference>